<sequence length="137" mass="15602">MNKLNHHSHAFRHCGRGKAVSDPRDRIEDQPAQGDQIVSIIEYSTEKKARSSYPFKIVSPPIPSQCCATRMNRIGQAQVDGDRTFYYKRCSRCGFTVREFMSAIDIERLLSVGVSASDHTERWLDQIQREVQSDIAA</sequence>
<evidence type="ECO:0000313" key="2">
    <source>
        <dbReference type="Proteomes" id="UP001197609"/>
    </source>
</evidence>
<protein>
    <submittedName>
        <fullName evidence="1">Uncharacterized protein</fullName>
    </submittedName>
</protein>
<gene>
    <name evidence="1" type="ORF">K8G79_10285</name>
</gene>
<accession>A0AAJ1AJ23</accession>
<evidence type="ECO:0000313" key="1">
    <source>
        <dbReference type="EMBL" id="MBZ0160504.1"/>
    </source>
</evidence>
<organism evidence="1 2">
    <name type="scientific">Candidatus Methylomirabilis tolerans</name>
    <dbReference type="NCBI Taxonomy" id="3123416"/>
    <lineage>
        <taxon>Bacteria</taxon>
        <taxon>Candidatus Methylomirabilota</taxon>
        <taxon>Candidatus Methylomirabilia</taxon>
        <taxon>Candidatus Methylomirabilales</taxon>
        <taxon>Candidatus Methylomirabilaceae</taxon>
        <taxon>Candidatus Methylomirabilis</taxon>
    </lineage>
</organism>
<dbReference type="Proteomes" id="UP001197609">
    <property type="component" value="Unassembled WGS sequence"/>
</dbReference>
<name>A0AAJ1AJ23_9BACT</name>
<proteinExistence type="predicted"/>
<dbReference type="AlphaFoldDB" id="A0AAJ1AJ23"/>
<reference evidence="1 2" key="1">
    <citation type="journal article" date="2021" name="bioRxiv">
        <title>Unraveling nitrogen, sulfur and carbon metabolic pathways and microbial community transcriptional responses to substrate deprivation and toxicity stresses in a bioreactor mimicking anoxic brackish coastal sediment conditions.</title>
        <authorList>
            <person name="Martins P.D."/>
            <person name="Echeveste M.J."/>
            <person name="Arshad A."/>
            <person name="Kurth J."/>
            <person name="Ouboter H."/>
            <person name="Jetten M.S.M."/>
            <person name="Welte C.U."/>
        </authorList>
    </citation>
    <scope>NUCLEOTIDE SEQUENCE [LARGE SCALE GENOMIC DNA]</scope>
    <source>
        <strain evidence="1">MAG_38</strain>
    </source>
</reference>
<comment type="caution">
    <text evidence="1">The sequence shown here is derived from an EMBL/GenBank/DDBJ whole genome shotgun (WGS) entry which is preliminary data.</text>
</comment>
<dbReference type="EMBL" id="JAIOIU010000129">
    <property type="protein sequence ID" value="MBZ0160504.1"/>
    <property type="molecule type" value="Genomic_DNA"/>
</dbReference>